<dbReference type="RefSeq" id="WP_346064089.1">
    <property type="nucleotide sequence ID" value="NZ_BAAADR010000044.1"/>
</dbReference>
<evidence type="ECO:0000313" key="1">
    <source>
        <dbReference type="EMBL" id="MFC7088634.1"/>
    </source>
</evidence>
<organism evidence="1 2">
    <name type="scientific">Halomonas salifodinae</name>
    <dbReference type="NCBI Taxonomy" id="438745"/>
    <lineage>
        <taxon>Bacteria</taxon>
        <taxon>Pseudomonadati</taxon>
        <taxon>Pseudomonadota</taxon>
        <taxon>Gammaproteobacteria</taxon>
        <taxon>Oceanospirillales</taxon>
        <taxon>Halomonadaceae</taxon>
        <taxon>Halomonas</taxon>
    </lineage>
</organism>
<accession>A0ABW2EUH8</accession>
<reference evidence="2" key="1">
    <citation type="journal article" date="2019" name="Int. J. Syst. Evol. Microbiol.">
        <title>The Global Catalogue of Microorganisms (GCM) 10K type strain sequencing project: providing services to taxonomists for standard genome sequencing and annotation.</title>
        <authorList>
            <consortium name="The Broad Institute Genomics Platform"/>
            <consortium name="The Broad Institute Genome Sequencing Center for Infectious Disease"/>
            <person name="Wu L."/>
            <person name="Ma J."/>
        </authorList>
    </citation>
    <scope>NUCLEOTIDE SEQUENCE [LARGE SCALE GENOMIC DNA]</scope>
    <source>
        <strain evidence="2">CGMCC 1.13666</strain>
    </source>
</reference>
<name>A0ABW2EUH8_9GAMM</name>
<gene>
    <name evidence="1" type="ORF">ACFQH5_03590</name>
</gene>
<comment type="caution">
    <text evidence="1">The sequence shown here is derived from an EMBL/GenBank/DDBJ whole genome shotgun (WGS) entry which is preliminary data.</text>
</comment>
<proteinExistence type="predicted"/>
<keyword evidence="2" id="KW-1185">Reference proteome</keyword>
<dbReference type="Proteomes" id="UP001596411">
    <property type="component" value="Unassembled WGS sequence"/>
</dbReference>
<protein>
    <submittedName>
        <fullName evidence="1">Uncharacterized protein</fullName>
    </submittedName>
</protein>
<dbReference type="EMBL" id="JBHSZP010000004">
    <property type="protein sequence ID" value="MFC7088634.1"/>
    <property type="molecule type" value="Genomic_DNA"/>
</dbReference>
<evidence type="ECO:0000313" key="2">
    <source>
        <dbReference type="Proteomes" id="UP001596411"/>
    </source>
</evidence>
<sequence length="194" mass="21995">MTNEEFVELACPHSWFLVADDLHGQAVELRQGFGQGHLTHHDYRSGYKASWDNTNRSTFLLASFVLENAIKAFLVYENPGWISNGKLSKFLKSHKLTDLAEKSTNIPYKTKGRGTLKAFEEGNESWARYPCALSKENSAQPSILDDGLWEKYEWLMTAYGRRLTKLLSIYWRGPHGFGGKYEIKGSFLGAPPQA</sequence>